<dbReference type="RefSeq" id="WP_175492657.1">
    <property type="nucleotide sequence ID" value="NZ_FOSN01000019.1"/>
</dbReference>
<dbReference type="SUPFAM" id="SSF53448">
    <property type="entry name" value="Nucleotide-diphospho-sugar transferases"/>
    <property type="match status" value="1"/>
</dbReference>
<dbReference type="Proteomes" id="UP000198755">
    <property type="component" value="Unassembled WGS sequence"/>
</dbReference>
<keyword evidence="3" id="KW-1185">Reference proteome</keyword>
<keyword evidence="2" id="KW-0808">Transferase</keyword>
<sequence>MNNEGSAVEGATEGPGGAANVDQAFISVIIPHYNDLEALSVCIAGLHAQTWPADRLEIIVADNNSACGIEAVVRAAPGCRVVPAPVQGAGPARNCGAAVARGEVLAFIDSDCNPRPDWAENGAHALAAYDFVGGRVETVAKDPARPTAVEAWEIVFGFDFERYILIEGYTGSGNMWVWRTVFDSVGGFRTGVAEDMDWSFRARAAGFRLGYEPSAVVSHLARPSWSDLKTRWRRVLAEHHALTLEKPFGLMRWAAKTAAMPLSAAPHLLKVLRSDRLPDGRAKAGAAAVLVAHRLWRTGVMARLLFTAPARDGIRSTSA</sequence>
<dbReference type="InterPro" id="IPR001173">
    <property type="entry name" value="Glyco_trans_2-like"/>
</dbReference>
<dbReference type="GO" id="GO:0016740">
    <property type="term" value="F:transferase activity"/>
    <property type="evidence" value="ECO:0007669"/>
    <property type="project" value="UniProtKB-KW"/>
</dbReference>
<evidence type="ECO:0000313" key="2">
    <source>
        <dbReference type="EMBL" id="SFK77179.1"/>
    </source>
</evidence>
<dbReference type="Gene3D" id="3.90.550.10">
    <property type="entry name" value="Spore Coat Polysaccharide Biosynthesis Protein SpsA, Chain A"/>
    <property type="match status" value="1"/>
</dbReference>
<name>A0A1I4CA82_9HYPH</name>
<dbReference type="PANTHER" id="PTHR43685">
    <property type="entry name" value="GLYCOSYLTRANSFERASE"/>
    <property type="match status" value="1"/>
</dbReference>
<protein>
    <submittedName>
        <fullName evidence="2">Glycosyl transferase family 2</fullName>
    </submittedName>
</protein>
<evidence type="ECO:0000313" key="3">
    <source>
        <dbReference type="Proteomes" id="UP000198755"/>
    </source>
</evidence>
<proteinExistence type="predicted"/>
<dbReference type="AlphaFoldDB" id="A0A1I4CA82"/>
<dbReference type="InterPro" id="IPR050834">
    <property type="entry name" value="Glycosyltransf_2"/>
</dbReference>
<dbReference type="InterPro" id="IPR029044">
    <property type="entry name" value="Nucleotide-diphossugar_trans"/>
</dbReference>
<accession>A0A1I4CA82</accession>
<organism evidence="2 3">
    <name type="scientific">Methylocapsa palsarum</name>
    <dbReference type="NCBI Taxonomy" id="1612308"/>
    <lineage>
        <taxon>Bacteria</taxon>
        <taxon>Pseudomonadati</taxon>
        <taxon>Pseudomonadota</taxon>
        <taxon>Alphaproteobacteria</taxon>
        <taxon>Hyphomicrobiales</taxon>
        <taxon>Beijerinckiaceae</taxon>
        <taxon>Methylocapsa</taxon>
    </lineage>
</organism>
<feature type="domain" description="Glycosyltransferase 2-like" evidence="1">
    <location>
        <begin position="27"/>
        <end position="179"/>
    </location>
</feature>
<dbReference type="EMBL" id="FOSN01000019">
    <property type="protein sequence ID" value="SFK77179.1"/>
    <property type="molecule type" value="Genomic_DNA"/>
</dbReference>
<dbReference type="Pfam" id="PF00535">
    <property type="entry name" value="Glycos_transf_2"/>
    <property type="match status" value="1"/>
</dbReference>
<dbReference type="PANTHER" id="PTHR43685:SF2">
    <property type="entry name" value="GLYCOSYLTRANSFERASE 2-LIKE DOMAIN-CONTAINING PROTEIN"/>
    <property type="match status" value="1"/>
</dbReference>
<gene>
    <name evidence="2" type="ORF">SAMN05444581_11918</name>
</gene>
<reference evidence="2 3" key="1">
    <citation type="submission" date="2016-10" db="EMBL/GenBank/DDBJ databases">
        <authorList>
            <person name="de Groot N.N."/>
        </authorList>
    </citation>
    <scope>NUCLEOTIDE SEQUENCE [LARGE SCALE GENOMIC DNA]</scope>
    <source>
        <strain evidence="2 3">NE2</strain>
    </source>
</reference>
<evidence type="ECO:0000259" key="1">
    <source>
        <dbReference type="Pfam" id="PF00535"/>
    </source>
</evidence>
<dbReference type="STRING" id="1612308.SAMN05444581_11918"/>